<keyword evidence="1" id="KW-1133">Transmembrane helix</keyword>
<dbReference type="EMBL" id="CAXIXY010000004">
    <property type="protein sequence ID" value="CAL2085619.1"/>
    <property type="molecule type" value="Genomic_DNA"/>
</dbReference>
<feature type="transmembrane region" description="Helical" evidence="1">
    <location>
        <begin position="12"/>
        <end position="31"/>
    </location>
</feature>
<protein>
    <submittedName>
        <fullName evidence="2">Uncharacterized protein</fullName>
    </submittedName>
</protein>
<evidence type="ECO:0000313" key="2">
    <source>
        <dbReference type="EMBL" id="CAL2085619.1"/>
    </source>
</evidence>
<keyword evidence="1" id="KW-0472">Membrane</keyword>
<organism evidence="2 3">
    <name type="scientific">Tenacibaculum platacis</name>
    <dbReference type="NCBI Taxonomy" id="3137852"/>
    <lineage>
        <taxon>Bacteria</taxon>
        <taxon>Pseudomonadati</taxon>
        <taxon>Bacteroidota</taxon>
        <taxon>Flavobacteriia</taxon>
        <taxon>Flavobacteriales</taxon>
        <taxon>Flavobacteriaceae</taxon>
        <taxon>Tenacibaculum</taxon>
    </lineage>
</organism>
<accession>A0ABM9P048</accession>
<gene>
    <name evidence="2" type="ORF">T190607A01A_20502</name>
</gene>
<proteinExistence type="predicted"/>
<keyword evidence="3" id="KW-1185">Reference proteome</keyword>
<comment type="caution">
    <text evidence="2">The sequence shown here is derived from an EMBL/GenBank/DDBJ whole genome shotgun (WGS) entry which is preliminary data.</text>
</comment>
<sequence>MFGMKNAKFLLYTKYVVVTSVVALGLMYLMISHFKDLPLI</sequence>
<evidence type="ECO:0000313" key="3">
    <source>
        <dbReference type="Proteomes" id="UP001497416"/>
    </source>
</evidence>
<name>A0ABM9P048_9FLAO</name>
<keyword evidence="1" id="KW-0812">Transmembrane</keyword>
<dbReference type="Proteomes" id="UP001497416">
    <property type="component" value="Unassembled WGS sequence"/>
</dbReference>
<evidence type="ECO:0000256" key="1">
    <source>
        <dbReference type="SAM" id="Phobius"/>
    </source>
</evidence>
<reference evidence="2 3" key="1">
    <citation type="submission" date="2024-05" db="EMBL/GenBank/DDBJ databases">
        <authorList>
            <person name="Duchaud E."/>
        </authorList>
    </citation>
    <scope>NUCLEOTIDE SEQUENCE [LARGE SCALE GENOMIC DNA]</scope>
    <source>
        <strain evidence="2">Ena-SAMPLE-TAB-13-05-2024-13:56:06:370-140302</strain>
    </source>
</reference>